<organism evidence="4 5">
    <name type="scientific">Thermomonospora echinospora</name>
    <dbReference type="NCBI Taxonomy" id="1992"/>
    <lineage>
        <taxon>Bacteria</taxon>
        <taxon>Bacillati</taxon>
        <taxon>Actinomycetota</taxon>
        <taxon>Actinomycetes</taxon>
        <taxon>Streptosporangiales</taxon>
        <taxon>Thermomonosporaceae</taxon>
        <taxon>Thermomonospora</taxon>
    </lineage>
</organism>
<dbReference type="SUPFAM" id="SSF81606">
    <property type="entry name" value="PP2C-like"/>
    <property type="match status" value="1"/>
</dbReference>
<feature type="transmembrane region" description="Helical" evidence="2">
    <location>
        <begin position="87"/>
        <end position="106"/>
    </location>
</feature>
<protein>
    <submittedName>
        <fullName evidence="4">Stage II sporulation protein E (SpoIIE)</fullName>
    </submittedName>
</protein>
<dbReference type="PANTHER" id="PTHR43156:SF2">
    <property type="entry name" value="STAGE II SPORULATION PROTEIN E"/>
    <property type="match status" value="1"/>
</dbReference>
<feature type="transmembrane region" description="Helical" evidence="2">
    <location>
        <begin position="63"/>
        <end position="81"/>
    </location>
</feature>
<evidence type="ECO:0000313" key="5">
    <source>
        <dbReference type="Proteomes" id="UP000236723"/>
    </source>
</evidence>
<evidence type="ECO:0000259" key="3">
    <source>
        <dbReference type="SMART" id="SM00331"/>
    </source>
</evidence>
<dbReference type="InterPro" id="IPR036457">
    <property type="entry name" value="PPM-type-like_dom_sf"/>
</dbReference>
<reference evidence="5" key="1">
    <citation type="submission" date="2016-10" db="EMBL/GenBank/DDBJ databases">
        <authorList>
            <person name="Varghese N."/>
            <person name="Submissions S."/>
        </authorList>
    </citation>
    <scope>NUCLEOTIDE SEQUENCE [LARGE SCALE GENOMIC DNA]</scope>
    <source>
        <strain evidence="5">DSM 43163</strain>
    </source>
</reference>
<dbReference type="AlphaFoldDB" id="A0A1H5S2P3"/>
<dbReference type="RefSeq" id="WP_200826945.1">
    <property type="nucleotide sequence ID" value="NZ_FNVO01000001.1"/>
</dbReference>
<dbReference type="InterPro" id="IPR001932">
    <property type="entry name" value="PPM-type_phosphatase-like_dom"/>
</dbReference>
<dbReference type="Proteomes" id="UP000236723">
    <property type="component" value="Unassembled WGS sequence"/>
</dbReference>
<dbReference type="Pfam" id="PF07228">
    <property type="entry name" value="SpoIIE"/>
    <property type="match status" value="1"/>
</dbReference>
<accession>A0A1H5S2P3</accession>
<name>A0A1H5S2P3_9ACTN</name>
<feature type="transmembrane region" description="Helical" evidence="2">
    <location>
        <begin position="20"/>
        <end position="51"/>
    </location>
</feature>
<feature type="domain" description="PPM-type phosphatase" evidence="3">
    <location>
        <begin position="143"/>
        <end position="362"/>
    </location>
</feature>
<dbReference type="PANTHER" id="PTHR43156">
    <property type="entry name" value="STAGE II SPORULATION PROTEIN E-RELATED"/>
    <property type="match status" value="1"/>
</dbReference>
<evidence type="ECO:0000256" key="1">
    <source>
        <dbReference type="ARBA" id="ARBA00022801"/>
    </source>
</evidence>
<keyword evidence="5" id="KW-1185">Reference proteome</keyword>
<evidence type="ECO:0000256" key="2">
    <source>
        <dbReference type="SAM" id="Phobius"/>
    </source>
</evidence>
<dbReference type="SMART" id="SM00331">
    <property type="entry name" value="PP2C_SIG"/>
    <property type="match status" value="1"/>
</dbReference>
<dbReference type="GO" id="GO:0016791">
    <property type="term" value="F:phosphatase activity"/>
    <property type="evidence" value="ECO:0007669"/>
    <property type="project" value="TreeGrafter"/>
</dbReference>
<keyword evidence="2" id="KW-1133">Transmembrane helix</keyword>
<keyword evidence="2" id="KW-0812">Transmembrane</keyword>
<sequence>MHTPDDLEESRAGGLGNGVLLLWLVGLPVVIMVLTLLSPAEARLALLLIFLPPYISGRGTVRQTAATAVWAGLLVVISVIADPLSNPVTGATVCLLSLALGAWSVVSCRRRIAGEERILRLRSAAATLQRQILRPLPLRTDQLVVDGMYEPAEEDSMVGGDVYEVIASPYGSRVLIADVQGKGLRAIGMALTVLGAFREAAYWQPDLLDVVDALESAVVRQNAFAKEIGERERFVTALVLGFDDGPRACAVNCGHVPPYILDQRTGTVLRHEAGVPLGLGALVPESRTVEWFDFPAGATLLLCTDGITEARDSSGAFYPLADRLGACHGTSPSEVVSFLRTELRRYTRERFRDDIAVLTLRRAHAAVPA</sequence>
<proteinExistence type="predicted"/>
<keyword evidence="1" id="KW-0378">Hydrolase</keyword>
<dbReference type="FunFam" id="3.60.40.10:FF:000058">
    <property type="entry name" value="Stage II sporulation protein E"/>
    <property type="match status" value="1"/>
</dbReference>
<evidence type="ECO:0000313" key="4">
    <source>
        <dbReference type="EMBL" id="SEF44624.1"/>
    </source>
</evidence>
<gene>
    <name evidence="4" type="ORF">SAMN04489712_10148</name>
</gene>
<keyword evidence="2" id="KW-0472">Membrane</keyword>
<dbReference type="InterPro" id="IPR052016">
    <property type="entry name" value="Bact_Sigma-Reg"/>
</dbReference>
<dbReference type="EMBL" id="FNVO01000001">
    <property type="protein sequence ID" value="SEF44624.1"/>
    <property type="molecule type" value="Genomic_DNA"/>
</dbReference>
<dbReference type="Gene3D" id="3.60.40.10">
    <property type="entry name" value="PPM-type phosphatase domain"/>
    <property type="match status" value="1"/>
</dbReference>